<dbReference type="GeneID" id="28734356"/>
<keyword evidence="2" id="KW-1185">Reference proteome</keyword>
<comment type="caution">
    <text evidence="1">The sequence shown here is derived from an EMBL/GenBank/DDBJ whole genome shotgun (WGS) entry which is preliminary data.</text>
</comment>
<dbReference type="VEuPathDB" id="FungiDB:AB675_2500"/>
<dbReference type="RefSeq" id="XP_018005035.1">
    <property type="nucleotide sequence ID" value="XM_018142476.1"/>
</dbReference>
<dbReference type="AlphaFoldDB" id="A0A0N1HX78"/>
<organism evidence="1 2">
    <name type="scientific">Cyphellophora attinorum</name>
    <dbReference type="NCBI Taxonomy" id="1664694"/>
    <lineage>
        <taxon>Eukaryota</taxon>
        <taxon>Fungi</taxon>
        <taxon>Dikarya</taxon>
        <taxon>Ascomycota</taxon>
        <taxon>Pezizomycotina</taxon>
        <taxon>Eurotiomycetes</taxon>
        <taxon>Chaetothyriomycetidae</taxon>
        <taxon>Chaetothyriales</taxon>
        <taxon>Cyphellophoraceae</taxon>
        <taxon>Cyphellophora</taxon>
    </lineage>
</organism>
<dbReference type="EMBL" id="LFJN01000002">
    <property type="protein sequence ID" value="KPI45072.1"/>
    <property type="molecule type" value="Genomic_DNA"/>
</dbReference>
<dbReference type="Proteomes" id="UP000038010">
    <property type="component" value="Unassembled WGS sequence"/>
</dbReference>
<dbReference type="OrthoDB" id="4725912at2759"/>
<sequence>MEKHNSVVYEVHYKTWNIAMRVVDPNTQQEVYTLTSGGALGNDTQIVNSRNQVVGNGRASHWKTGIKMEMRETDGHSTIPGTFETKTGKALGFGSPSFVSPAFGGQKMTWKNKAMSTKIHYTLIDERGVALAQFQSAGMKWKTVGHLEIMTGDVPMGDPQIAEIVSTVLTLTYRKLVANNIAAIS</sequence>
<protein>
    <submittedName>
        <fullName evidence="1">Uncharacterized protein</fullName>
    </submittedName>
</protein>
<gene>
    <name evidence="1" type="ORF">AB675_2500</name>
</gene>
<evidence type="ECO:0000313" key="1">
    <source>
        <dbReference type="EMBL" id="KPI45072.1"/>
    </source>
</evidence>
<accession>A0A0N1HX78</accession>
<name>A0A0N1HX78_9EURO</name>
<evidence type="ECO:0000313" key="2">
    <source>
        <dbReference type="Proteomes" id="UP000038010"/>
    </source>
</evidence>
<reference evidence="1 2" key="1">
    <citation type="submission" date="2015-06" db="EMBL/GenBank/DDBJ databases">
        <title>Draft genome of the ant-associated black yeast Phialophora attae CBS 131958.</title>
        <authorList>
            <person name="Moreno L.F."/>
            <person name="Stielow B.J."/>
            <person name="de Hoog S."/>
            <person name="Vicente V.A."/>
            <person name="Weiss V.A."/>
            <person name="de Vries M."/>
            <person name="Cruz L.M."/>
            <person name="Souza E.M."/>
        </authorList>
    </citation>
    <scope>NUCLEOTIDE SEQUENCE [LARGE SCALE GENOMIC DNA]</scope>
    <source>
        <strain evidence="1 2">CBS 131958</strain>
    </source>
</reference>
<proteinExistence type="predicted"/>